<evidence type="ECO:0000259" key="3">
    <source>
        <dbReference type="PROSITE" id="PS51831"/>
    </source>
</evidence>
<dbReference type="PROSITE" id="PS51831">
    <property type="entry name" value="HD"/>
    <property type="match status" value="1"/>
</dbReference>
<dbReference type="PANTHER" id="PTHR45228:SF1">
    <property type="entry name" value="CYCLIC DI-GMP PHOSPHODIESTERASE TM_0186"/>
    <property type="match status" value="1"/>
</dbReference>
<dbReference type="InterPro" id="IPR013767">
    <property type="entry name" value="PAS_fold"/>
</dbReference>
<dbReference type="InterPro" id="IPR052020">
    <property type="entry name" value="Cyclic_di-GMP/3'3'-cGAMP_PDE"/>
</dbReference>
<dbReference type="PROSITE" id="PS50113">
    <property type="entry name" value="PAC"/>
    <property type="match status" value="1"/>
</dbReference>
<dbReference type="InterPro" id="IPR003018">
    <property type="entry name" value="GAF"/>
</dbReference>
<dbReference type="InterPro" id="IPR035965">
    <property type="entry name" value="PAS-like_dom_sf"/>
</dbReference>
<dbReference type="SMART" id="SM00091">
    <property type="entry name" value="PAS"/>
    <property type="match status" value="2"/>
</dbReference>
<dbReference type="InterPro" id="IPR006674">
    <property type="entry name" value="HD_domain"/>
</dbReference>
<dbReference type="Pfam" id="PF08448">
    <property type="entry name" value="PAS_4"/>
    <property type="match status" value="1"/>
</dbReference>
<dbReference type="InterPro" id="IPR000700">
    <property type="entry name" value="PAS-assoc_C"/>
</dbReference>
<feature type="domain" description="PAS" evidence="1">
    <location>
        <begin position="305"/>
        <end position="358"/>
    </location>
</feature>
<dbReference type="RefSeq" id="WP_184136702.1">
    <property type="nucleotide sequence ID" value="NZ_JACHFL010000017.1"/>
</dbReference>
<dbReference type="Pfam" id="PF13487">
    <property type="entry name" value="HD_5"/>
    <property type="match status" value="1"/>
</dbReference>
<dbReference type="Gene3D" id="1.10.3210.10">
    <property type="entry name" value="Hypothetical protein af1432"/>
    <property type="match status" value="1"/>
</dbReference>
<dbReference type="PROSITE" id="PS50112">
    <property type="entry name" value="PAS"/>
    <property type="match status" value="2"/>
</dbReference>
<evidence type="ECO:0000259" key="2">
    <source>
        <dbReference type="PROSITE" id="PS50113"/>
    </source>
</evidence>
<dbReference type="Gene3D" id="3.30.450.20">
    <property type="entry name" value="PAS domain"/>
    <property type="match status" value="2"/>
</dbReference>
<reference evidence="5 6" key="1">
    <citation type="submission" date="2020-08" db="EMBL/GenBank/DDBJ databases">
        <title>Genomic Encyclopedia of Type Strains, Phase IV (KMG-IV): sequencing the most valuable type-strain genomes for metagenomic binning, comparative biology and taxonomic classification.</title>
        <authorList>
            <person name="Goeker M."/>
        </authorList>
    </citation>
    <scope>NUCLEOTIDE SEQUENCE [LARGE SCALE GENOMIC DNA]</scope>
    <source>
        <strain evidence="5 6">DSM 27939</strain>
    </source>
</reference>
<dbReference type="GO" id="GO:0006355">
    <property type="term" value="P:regulation of DNA-templated transcription"/>
    <property type="evidence" value="ECO:0007669"/>
    <property type="project" value="InterPro"/>
</dbReference>
<dbReference type="InterPro" id="IPR013656">
    <property type="entry name" value="PAS_4"/>
</dbReference>
<dbReference type="SMART" id="SM00471">
    <property type="entry name" value="HDc"/>
    <property type="match status" value="1"/>
</dbReference>
<dbReference type="InterPro" id="IPR000014">
    <property type="entry name" value="PAS"/>
</dbReference>
<dbReference type="SUPFAM" id="SSF55781">
    <property type="entry name" value="GAF domain-like"/>
    <property type="match status" value="1"/>
</dbReference>
<evidence type="ECO:0000259" key="1">
    <source>
        <dbReference type="PROSITE" id="PS50112"/>
    </source>
</evidence>
<dbReference type="EMBL" id="JACHFL010000017">
    <property type="protein sequence ID" value="MBB5365309.1"/>
    <property type="molecule type" value="Genomic_DNA"/>
</dbReference>
<feature type="domain" description="PAC" evidence="2">
    <location>
        <begin position="376"/>
        <end position="430"/>
    </location>
</feature>
<sequence>MSPEATRPESPQFTEAARLRALHHYQILDTPPEKSFDRITQLAASIFQTPIALVSLVDEQRQWFKSCYGLNLRETDRSLSFCAHALELDGVLVVPDAHADPRFAHNLLVTSEPYLRFYAGAPLISPDGHKLGTLCILDTQARAGLTPEECQTLQHLAASVVSELELRQTLTTLARRESVHAAVLQASLDAIIVMDHRGQITEWNPAAERLFGYQRSEVLGQNLSDHIIPEGQRAAHRRGLTHYLQTGEGPFLGKRLHLSALRRDGQVFPCELSVHALEVPGERLFTASLRDLTELRTAQDALETSHQLLQTVIDTVPETIFVKDLARRYTMINPAGAAQLGRTAAEILGRSDEELFPEIAATAARLRDEQVLTQARALSYEVTDQLSSGAYRTFLSKKMPAWGHDGQLNGLIGVAIDITERKVTETTVRNHNAALTARAQAAQLEVLDRLTRAAEYRDDETGEHMLRVARTAAGIARELGLSEGQVQLIERTAPMHDIGKIGVPDGILLKPGRLTAEEFETVKTHCLIGSNILSGGQSPLVVMAEEIARTHHERWDGSGYPHGLSGDAIPISGRIVAVADVLDALTTVRPYKRAWPLDEALAEIRMQTGRHFDPQVVAALERVIGRPRQIARNPLTLQAAPQP</sequence>
<dbReference type="NCBIfam" id="TIGR00229">
    <property type="entry name" value="sensory_box"/>
    <property type="match status" value="2"/>
</dbReference>
<dbReference type="SMART" id="SM00065">
    <property type="entry name" value="GAF"/>
    <property type="match status" value="1"/>
</dbReference>
<dbReference type="PROSITE" id="PS51832">
    <property type="entry name" value="HD_GYP"/>
    <property type="match status" value="1"/>
</dbReference>
<name>A0A7W8NFD8_9DEIO</name>
<dbReference type="Pfam" id="PF00989">
    <property type="entry name" value="PAS"/>
    <property type="match status" value="1"/>
</dbReference>
<feature type="domain" description="PAS" evidence="1">
    <location>
        <begin position="176"/>
        <end position="247"/>
    </location>
</feature>
<accession>A0A7W8NFD8</accession>
<dbReference type="SUPFAM" id="SSF109604">
    <property type="entry name" value="HD-domain/PDEase-like"/>
    <property type="match status" value="1"/>
</dbReference>
<dbReference type="CDD" id="cd00077">
    <property type="entry name" value="HDc"/>
    <property type="match status" value="1"/>
</dbReference>
<dbReference type="Gene3D" id="3.30.450.40">
    <property type="match status" value="1"/>
</dbReference>
<organism evidence="5 6">
    <name type="scientific">Deinococcus humi</name>
    <dbReference type="NCBI Taxonomy" id="662880"/>
    <lineage>
        <taxon>Bacteria</taxon>
        <taxon>Thermotogati</taxon>
        <taxon>Deinococcota</taxon>
        <taxon>Deinococci</taxon>
        <taxon>Deinococcales</taxon>
        <taxon>Deinococcaceae</taxon>
        <taxon>Deinococcus</taxon>
    </lineage>
</organism>
<comment type="caution">
    <text evidence="5">The sequence shown here is derived from an EMBL/GenBank/DDBJ whole genome shotgun (WGS) entry which is preliminary data.</text>
</comment>
<feature type="domain" description="HD" evidence="3">
    <location>
        <begin position="461"/>
        <end position="585"/>
    </location>
</feature>
<dbReference type="SUPFAM" id="SSF55785">
    <property type="entry name" value="PYP-like sensor domain (PAS domain)"/>
    <property type="match status" value="2"/>
</dbReference>
<dbReference type="InterPro" id="IPR037522">
    <property type="entry name" value="HD_GYP_dom"/>
</dbReference>
<evidence type="ECO:0000259" key="4">
    <source>
        <dbReference type="PROSITE" id="PS51832"/>
    </source>
</evidence>
<dbReference type="AlphaFoldDB" id="A0A7W8NFD8"/>
<protein>
    <submittedName>
        <fullName evidence="5">Putative two-component system response regulator</fullName>
    </submittedName>
</protein>
<evidence type="ECO:0000313" key="6">
    <source>
        <dbReference type="Proteomes" id="UP000552709"/>
    </source>
</evidence>
<gene>
    <name evidence="5" type="ORF">HNQ08_004430</name>
</gene>
<dbReference type="InterPro" id="IPR029016">
    <property type="entry name" value="GAF-like_dom_sf"/>
</dbReference>
<keyword evidence="6" id="KW-1185">Reference proteome</keyword>
<dbReference type="PANTHER" id="PTHR45228">
    <property type="entry name" value="CYCLIC DI-GMP PHOSPHODIESTERASE TM_0186-RELATED"/>
    <property type="match status" value="1"/>
</dbReference>
<evidence type="ECO:0000313" key="5">
    <source>
        <dbReference type="EMBL" id="MBB5365309.1"/>
    </source>
</evidence>
<dbReference type="CDD" id="cd00130">
    <property type="entry name" value="PAS"/>
    <property type="match status" value="2"/>
</dbReference>
<dbReference type="Proteomes" id="UP000552709">
    <property type="component" value="Unassembled WGS sequence"/>
</dbReference>
<feature type="domain" description="HD-GYP" evidence="4">
    <location>
        <begin position="439"/>
        <end position="636"/>
    </location>
</feature>
<proteinExistence type="predicted"/>
<dbReference type="InterPro" id="IPR003607">
    <property type="entry name" value="HD/PDEase_dom"/>
</dbReference>
<dbReference type="Pfam" id="PF01590">
    <property type="entry name" value="GAF"/>
    <property type="match status" value="1"/>
</dbReference>